<protein>
    <submittedName>
        <fullName evidence="1">Transcriptional regulator</fullName>
    </submittedName>
</protein>
<reference evidence="1 2" key="1">
    <citation type="submission" date="2023-03" db="EMBL/GenBank/DDBJ databases">
        <title>Bacillus Genome Sequencing.</title>
        <authorList>
            <person name="Dunlap C."/>
        </authorList>
    </citation>
    <scope>NUCLEOTIDE SEQUENCE [LARGE SCALE GENOMIC DNA]</scope>
    <source>
        <strain evidence="1 2">B-59205</strain>
    </source>
</reference>
<sequence length="73" mass="8687">MKSQIIKAMQHNYMVDIMYISKDGRITKRRVKVLKLINDKFQAYCFTRQSKRTFMIDNLLAIAPVVKKEHEVI</sequence>
<dbReference type="Proteomes" id="UP001344888">
    <property type="component" value="Unassembled WGS sequence"/>
</dbReference>
<keyword evidence="2" id="KW-1185">Reference proteome</keyword>
<gene>
    <name evidence="1" type="ORF">P9B03_17885</name>
</gene>
<dbReference type="RefSeq" id="WP_326124938.1">
    <property type="nucleotide sequence ID" value="NZ_JARSFG010000028.1"/>
</dbReference>
<dbReference type="AlphaFoldDB" id="A0AAW9NXE5"/>
<organism evidence="1 2">
    <name type="scientific">Metasolibacillus meyeri</name>
    <dbReference type="NCBI Taxonomy" id="1071052"/>
    <lineage>
        <taxon>Bacteria</taxon>
        <taxon>Bacillati</taxon>
        <taxon>Bacillota</taxon>
        <taxon>Bacilli</taxon>
        <taxon>Bacillales</taxon>
        <taxon>Caryophanaceae</taxon>
        <taxon>Metasolibacillus</taxon>
    </lineage>
</organism>
<evidence type="ECO:0000313" key="2">
    <source>
        <dbReference type="Proteomes" id="UP001344888"/>
    </source>
</evidence>
<accession>A0AAW9NXE5</accession>
<comment type="caution">
    <text evidence="1">The sequence shown here is derived from an EMBL/GenBank/DDBJ whole genome shotgun (WGS) entry which is preliminary data.</text>
</comment>
<dbReference type="EMBL" id="JARSFG010000028">
    <property type="protein sequence ID" value="MEC1180369.1"/>
    <property type="molecule type" value="Genomic_DNA"/>
</dbReference>
<name>A0AAW9NXE5_9BACL</name>
<proteinExistence type="predicted"/>
<evidence type="ECO:0000313" key="1">
    <source>
        <dbReference type="EMBL" id="MEC1180369.1"/>
    </source>
</evidence>